<keyword evidence="2" id="KW-1185">Reference proteome</keyword>
<name>A0A1H8Q732_9PROT</name>
<dbReference type="EMBL" id="FODO01000011">
    <property type="protein sequence ID" value="SEO50052.1"/>
    <property type="molecule type" value="Genomic_DNA"/>
</dbReference>
<proteinExistence type="predicted"/>
<dbReference type="RefSeq" id="WP_090318190.1">
    <property type="nucleotide sequence ID" value="NZ_FNOE01000009.1"/>
</dbReference>
<sequence length="106" mass="12144">MLEAKDPVIFKEYFSFSKNQAHEKKELINNKFSSLYNIRIGERLCRAIDFVSFYSKYAFAEPDEISTAMGASTGSSANARLLMSIKNNQGNMRLYEKWVLLACNLD</sequence>
<reference evidence="2" key="1">
    <citation type="submission" date="2016-10" db="EMBL/GenBank/DDBJ databases">
        <authorList>
            <person name="Varghese N."/>
            <person name="Submissions S."/>
        </authorList>
    </citation>
    <scope>NUCLEOTIDE SEQUENCE [LARGE SCALE GENOMIC DNA]</scope>
    <source>
        <strain evidence="2">Nm76</strain>
    </source>
</reference>
<organism evidence="1 2">
    <name type="scientific">Nitrosomonas oligotropha</name>
    <dbReference type="NCBI Taxonomy" id="42354"/>
    <lineage>
        <taxon>Bacteria</taxon>
        <taxon>Pseudomonadati</taxon>
        <taxon>Pseudomonadota</taxon>
        <taxon>Betaproteobacteria</taxon>
        <taxon>Nitrosomonadales</taxon>
        <taxon>Nitrosomonadaceae</taxon>
        <taxon>Nitrosomonas</taxon>
    </lineage>
</organism>
<protein>
    <submittedName>
        <fullName evidence="1">Uncharacterized protein</fullName>
    </submittedName>
</protein>
<dbReference type="Proteomes" id="UP000198814">
    <property type="component" value="Unassembled WGS sequence"/>
</dbReference>
<accession>A0A1H8Q732</accession>
<evidence type="ECO:0000313" key="1">
    <source>
        <dbReference type="EMBL" id="SEO50052.1"/>
    </source>
</evidence>
<gene>
    <name evidence="1" type="ORF">SAMN05216333_11130</name>
</gene>
<dbReference type="STRING" id="42354.SAMN05216333_11130"/>
<dbReference type="AlphaFoldDB" id="A0A1H8Q732"/>
<evidence type="ECO:0000313" key="2">
    <source>
        <dbReference type="Proteomes" id="UP000198814"/>
    </source>
</evidence>